<evidence type="ECO:0000313" key="1">
    <source>
        <dbReference type="EMBL" id="SEH86098.1"/>
    </source>
</evidence>
<reference evidence="3" key="1">
    <citation type="submission" date="2016-10" db="EMBL/GenBank/DDBJ databases">
        <authorList>
            <person name="Wibberg D."/>
        </authorList>
    </citation>
    <scope>NUCLEOTIDE SEQUENCE [LARGE SCALE GENOMIC DNA]</scope>
</reference>
<accession>A0A1H8L580</accession>
<proteinExistence type="predicted"/>
<dbReference type="EMBL" id="FOCV01000010">
    <property type="protein sequence ID" value="SEN99828.1"/>
    <property type="molecule type" value="Genomic_DNA"/>
</dbReference>
<name>A0A1H8L580_9HYPH</name>
<evidence type="ECO:0000313" key="2">
    <source>
        <dbReference type="EMBL" id="SEN99828.1"/>
    </source>
</evidence>
<dbReference type="RefSeq" id="WP_072375857.1">
    <property type="nucleotide sequence ID" value="NZ_FNXB01000012.1"/>
</dbReference>
<reference evidence="2 4" key="3">
    <citation type="submission" date="2016-10" db="EMBL/GenBank/DDBJ databases">
        <authorList>
            <person name="Varghese N."/>
            <person name="Submissions S."/>
        </authorList>
    </citation>
    <scope>NUCLEOTIDE SEQUENCE [LARGE SCALE GENOMIC DNA]</scope>
    <source>
        <strain evidence="2 4">CGMCC 1.7071</strain>
    </source>
</reference>
<evidence type="ECO:0008006" key="5">
    <source>
        <dbReference type="Google" id="ProtNLM"/>
    </source>
</evidence>
<reference evidence="1" key="2">
    <citation type="submission" date="2016-10" db="EMBL/GenBank/DDBJ databases">
        <authorList>
            <person name="de Groot N.N."/>
        </authorList>
    </citation>
    <scope>NUCLEOTIDE SEQUENCE [LARGE SCALE GENOMIC DNA]</scope>
    <source>
        <strain evidence="1">CCBAU85039</strain>
    </source>
</reference>
<dbReference type="EMBL" id="FNXB01000012">
    <property type="protein sequence ID" value="SEH86098.1"/>
    <property type="molecule type" value="Genomic_DNA"/>
</dbReference>
<protein>
    <recommendedName>
        <fullName evidence="5">Ubiquinone biosynthesis methyltransferase UbiE</fullName>
    </recommendedName>
</protein>
<keyword evidence="4" id="KW-1185">Reference proteome</keyword>
<gene>
    <name evidence="1" type="ORF">RTCCBAU85039_2739</name>
    <name evidence="2" type="ORF">SAMN05216228_101098</name>
</gene>
<dbReference type="Proteomes" id="UP000198939">
    <property type="component" value="Unassembled WGS sequence"/>
</dbReference>
<dbReference type="STRING" id="501024.RTCCBAU85039_2739"/>
<organism evidence="1 3">
    <name type="scientific">Rhizobium tibeticum</name>
    <dbReference type="NCBI Taxonomy" id="501024"/>
    <lineage>
        <taxon>Bacteria</taxon>
        <taxon>Pseudomonadati</taxon>
        <taxon>Pseudomonadota</taxon>
        <taxon>Alphaproteobacteria</taxon>
        <taxon>Hyphomicrobiales</taxon>
        <taxon>Rhizobiaceae</taxon>
        <taxon>Rhizobium/Agrobacterium group</taxon>
        <taxon>Rhizobium</taxon>
    </lineage>
</organism>
<evidence type="ECO:0000313" key="3">
    <source>
        <dbReference type="Proteomes" id="UP000183063"/>
    </source>
</evidence>
<dbReference type="AlphaFoldDB" id="A0A1H8L580"/>
<sequence length="171" mass="19540">MNRQEAITNTAFEQLLKLEIEMATFTANWLHCDQLSNYIARMVSHDRRDPLRHSNLLSSALNELLEMSFRSDAQAGELVCDLYRHEQTERIELSFPCPSQQRRFYSELVHSLKDSEKLANYVEVIADETAPIEQAVLLGLAVNYDADIELRASAADALTFVVDLPLERLLN</sequence>
<evidence type="ECO:0000313" key="4">
    <source>
        <dbReference type="Proteomes" id="UP000198939"/>
    </source>
</evidence>
<dbReference type="Proteomes" id="UP000183063">
    <property type="component" value="Unassembled WGS sequence"/>
</dbReference>